<dbReference type="AlphaFoldDB" id="A0A1H1Y6P9"/>
<dbReference type="Pfam" id="PF19815">
    <property type="entry name" value="DUF6298"/>
    <property type="match status" value="1"/>
</dbReference>
<accession>A0A1H1Y6P9</accession>
<keyword evidence="3" id="KW-1185">Reference proteome</keyword>
<dbReference type="InterPro" id="IPR011050">
    <property type="entry name" value="Pectin_lyase_fold/virulence"/>
</dbReference>
<proteinExistence type="predicted"/>
<evidence type="ECO:0000313" key="3">
    <source>
        <dbReference type="Proteomes" id="UP000199679"/>
    </source>
</evidence>
<organism evidence="2 3">
    <name type="scientific">Mucilaginibacter mallensis</name>
    <dbReference type="NCBI Taxonomy" id="652787"/>
    <lineage>
        <taxon>Bacteria</taxon>
        <taxon>Pseudomonadati</taxon>
        <taxon>Bacteroidota</taxon>
        <taxon>Sphingobacteriia</taxon>
        <taxon>Sphingobacteriales</taxon>
        <taxon>Sphingobacteriaceae</taxon>
        <taxon>Mucilaginibacter</taxon>
    </lineage>
</organism>
<dbReference type="OrthoDB" id="5488826at2"/>
<dbReference type="Proteomes" id="UP000199679">
    <property type="component" value="Chromosome I"/>
</dbReference>
<dbReference type="InterPro" id="IPR012334">
    <property type="entry name" value="Pectin_lyas_fold"/>
</dbReference>
<sequence length="1051" mass="116195">MRLSRVKIGLLSGGLFVGGMLLHTPAIAQKNKKSAQASAPLFIGKDEKIIYQADENGNRIPDFSYCGYMASEQAIPTVPVRIIVPLKKGDATLRIQSALDYVASLPVGADGFRGAVLLNKGIYEVDGSLKIKASGVVLRGSGMSAEGTMLLGAGKDRATLVQVLGKNDRKKAKEIKIADAYVPVNALTFHVTDPGDFKAGDMIIIHRPSTQDWISKLGTDHFGGGLTALAWKPGERDINWDRKITAINGNTITIDAPLTTALDSTYGGGMVAKYDWPGRIDRVGIENIHLQSTYDVNNPKDEAHRWMAITMENASDAWVRQVVFEHFAGSAVFVLETANRITVEDCKSLAPISEIGGYRRNTFWTMGGQTLFQRLYSVNGFHDFSTGFCAPGPTAFVQCSAWQPYSFSGGIDSWASGVLFDIANIDGQALSYINRGQDGQGAGWNAANSVLWNCSAAHVDCYQPPTAQNWAFGTWAQFGGDGYWNSSNEILSPRSLYYAQLANRLNKDVSKQADILRIETEPSSSPTVAEAAALMAAAKRPATTISDWVDGAPKRNPISIASSGAKSIDEIGYKQAAAPTMAPKMSVTNGWLVRGNTVLQGKHFEAPWWSGNIKPDYLKEAKPDITRWVPGRTGIGLTDDLDDVAAWMQKDNIIVLEHNYGLWYERRRDDHERIRRMDGDVWAPFYELPFARSGKELAWDGLSKYDLTKYNPWYWSRLKQFADIADEKGLVLFHQNFFQHNIIEAGAHYADFPWRTANNINGTGFPEPVNYAGDKRQFMAEQFYDETDPARRKLLIAYINKCLDNFADNNGVIQTTSAEFTGPLHFMQFWVETVKQWEALHKKKEIIGLSATKDVQDAILADPAKASVINVIDIRYWYYEGNGKTYAPDGGQSLAPRQQERIYKPKASTFEQVYRAVHEYKQKYPDKAVLYSADGYDHFGWAVFIAGGSLPALPATTDKQFLSDVSGMKSIDLPGNPKDQWALGNAAKGYIVYSNSDSVHLDLAANSSYKAKWIDPKTGEVLPGEEQVKGGNGVEFKNPKSGEAILWLIRI</sequence>
<protein>
    <recommendedName>
        <fullName evidence="1">DUF6298 domain-containing protein</fullName>
    </recommendedName>
</protein>
<dbReference type="InterPro" id="IPR046265">
    <property type="entry name" value="DUF6298"/>
</dbReference>
<gene>
    <name evidence="2" type="ORF">SAMN05216490_2647</name>
</gene>
<reference evidence="2 3" key="1">
    <citation type="submission" date="2016-10" db="EMBL/GenBank/DDBJ databases">
        <authorList>
            <person name="de Groot N.N."/>
        </authorList>
    </citation>
    <scope>NUCLEOTIDE SEQUENCE [LARGE SCALE GENOMIC DNA]</scope>
    <source>
        <strain evidence="2 3">MP1X4</strain>
    </source>
</reference>
<evidence type="ECO:0000259" key="1">
    <source>
        <dbReference type="Pfam" id="PF19815"/>
    </source>
</evidence>
<dbReference type="EMBL" id="LT629740">
    <property type="protein sequence ID" value="SDT17113.1"/>
    <property type="molecule type" value="Genomic_DNA"/>
</dbReference>
<feature type="domain" description="DUF6298" evidence="1">
    <location>
        <begin position="482"/>
        <end position="968"/>
    </location>
</feature>
<dbReference type="STRING" id="652787.SAMN05216490_2647"/>
<dbReference type="SUPFAM" id="SSF51126">
    <property type="entry name" value="Pectin lyase-like"/>
    <property type="match status" value="1"/>
</dbReference>
<name>A0A1H1Y6P9_MUCMA</name>
<evidence type="ECO:0000313" key="2">
    <source>
        <dbReference type="EMBL" id="SDT17113.1"/>
    </source>
</evidence>
<dbReference type="Gene3D" id="2.160.20.10">
    <property type="entry name" value="Single-stranded right-handed beta-helix, Pectin lyase-like"/>
    <property type="match status" value="1"/>
</dbReference>
<dbReference type="RefSeq" id="WP_091373419.1">
    <property type="nucleotide sequence ID" value="NZ_LT629740.1"/>
</dbReference>